<dbReference type="EMBL" id="LAPV01000146">
    <property type="protein sequence ID" value="KKC32043.1"/>
    <property type="molecule type" value="Genomic_DNA"/>
</dbReference>
<evidence type="ECO:0000313" key="1">
    <source>
        <dbReference type="EMBL" id="KKC32043.1"/>
    </source>
</evidence>
<keyword evidence="2" id="KW-1185">Reference proteome</keyword>
<protein>
    <submittedName>
        <fullName evidence="1">Uncharacterized protein</fullName>
    </submittedName>
</protein>
<dbReference type="Proteomes" id="UP000033519">
    <property type="component" value="Unassembled WGS sequence"/>
</dbReference>
<accession>A0ABR5DVJ8</accession>
<comment type="caution">
    <text evidence="1">The sequence shown here is derived from an EMBL/GenBank/DDBJ whole genome shotgun (WGS) entry which is preliminary data.</text>
</comment>
<name>A0ABR5DVJ8_9HYPH</name>
<sequence>MTRMKVSVPFRHKNTRRHAKQFVGVVAQHGFDAIIGEDDPAGIVKHEYCIRTGLVKLAKRGLFYSRGFAVPVCNARSKTANLDRGPTFSNSHAEPPAIWPRKVNGCMLILAKN</sequence>
<organism evidence="1 2">
    <name type="scientific">Devosia psychrophila</name>
    <dbReference type="NCBI Taxonomy" id="728005"/>
    <lineage>
        <taxon>Bacteria</taxon>
        <taxon>Pseudomonadati</taxon>
        <taxon>Pseudomonadota</taxon>
        <taxon>Alphaproteobacteria</taxon>
        <taxon>Hyphomicrobiales</taxon>
        <taxon>Devosiaceae</taxon>
        <taxon>Devosia</taxon>
    </lineage>
</organism>
<reference evidence="1 2" key="1">
    <citation type="submission" date="2015-03" db="EMBL/GenBank/DDBJ databases">
        <authorList>
            <person name="Lepp D."/>
            <person name="Hassan Y.I."/>
            <person name="Li X.-Z."/>
            <person name="Zhou T."/>
        </authorList>
    </citation>
    <scope>NUCLEOTIDE SEQUENCE [LARGE SCALE GENOMIC DNA]</scope>
    <source>
        <strain evidence="1 2">Cr7-05</strain>
    </source>
</reference>
<proteinExistence type="predicted"/>
<gene>
    <name evidence="1" type="ORF">WH91_16180</name>
</gene>
<evidence type="ECO:0000313" key="2">
    <source>
        <dbReference type="Proteomes" id="UP000033519"/>
    </source>
</evidence>